<evidence type="ECO:0000256" key="1">
    <source>
        <dbReference type="ARBA" id="ARBA00010062"/>
    </source>
</evidence>
<dbReference type="KEGG" id="maes:Ga0123461_1964"/>
<dbReference type="PANTHER" id="PTHR30483:SF6">
    <property type="entry name" value="PERIPLASMIC BINDING PROTEIN OF ABC TRANSPORTER FOR NATURAL AMINO ACIDS"/>
    <property type="match status" value="1"/>
</dbReference>
<dbReference type="CDD" id="cd06339">
    <property type="entry name" value="PBP1_YraM_LppC_lipoprotein-like"/>
    <property type="match status" value="1"/>
</dbReference>
<name>A0A2K8KZB8_MARES</name>
<dbReference type="Gene3D" id="3.40.50.2300">
    <property type="match status" value="3"/>
</dbReference>
<keyword evidence="5" id="KW-1185">Reference proteome</keyword>
<dbReference type="Proteomes" id="UP000231701">
    <property type="component" value="Chromosome"/>
</dbReference>
<accession>A0A2K8KZB8</accession>
<evidence type="ECO:0000313" key="5">
    <source>
        <dbReference type="Proteomes" id="UP000231701"/>
    </source>
</evidence>
<dbReference type="Pfam" id="PF13458">
    <property type="entry name" value="Peripla_BP_6"/>
    <property type="match status" value="1"/>
</dbReference>
<organism evidence="4 5">
    <name type="scientific">Mariprofundus aestuarium</name>
    <dbReference type="NCBI Taxonomy" id="1921086"/>
    <lineage>
        <taxon>Bacteria</taxon>
        <taxon>Pseudomonadati</taxon>
        <taxon>Pseudomonadota</taxon>
        <taxon>Candidatius Mariprofundia</taxon>
        <taxon>Mariprofundales</taxon>
        <taxon>Mariprofundaceae</taxon>
        <taxon>Mariprofundus</taxon>
    </lineage>
</organism>
<keyword evidence="2" id="KW-0732">Signal</keyword>
<dbReference type="SUPFAM" id="SSF53822">
    <property type="entry name" value="Periplasmic binding protein-like I"/>
    <property type="match status" value="1"/>
</dbReference>
<sequence length="642" mass="71445">MAASPIGWIKIVVATVCALLLLSGCQPKQPGSLVKERLSARVLLDAPQSAAEIQLLMQQARAGEDLERILAEFDRLIRDGAAPISEEASFRKVQLMLENQRPGSAEALHAVMNKYPNHALVPYASYWVAKWWLAQDEPGRALERMKWALQDKRLTRELADAIFDLAPPIAQDVPERDAVSWFLVAAEVNAGSRDSWLRLAARRASMETIEQIHRDGSLSPELMPLFDLHAGRARLMTGDREAVRRIAELLSLAMPNHANAAQLNAWASGELRAATIGVMLPLTGRYARYGQEALNGLRIALADVGSGAYITLRVEDTQSSSERAVIAYKRLADESVNLIIGPLLSETTEALIPHLKQGLPVVSLTGRIDLAQQSKALFVHTLSPLAQVYVMADYAWQHDARRMVVITDTSANQTESEMFTSSFEALGGEVMHTLQLDRRVMDQRSRLRELRHETDDEELLAELDEDLHLFLPKMDMEMHMPAGFDALYLALDGKQVSLLAGQLAYADISDIPIYGSSRWQDGHLMDDRGRYLSRARFAASNTSVDLQGDLDDAVLHRFRFVHREVWGNDRTSELMALAYDTMRIATVMTSRLGLSNTELSRELHDSEGFPAITGHVRFDDSGIGQKQLDIFRIKKGKIVPAG</sequence>
<dbReference type="PANTHER" id="PTHR30483">
    <property type="entry name" value="LEUCINE-SPECIFIC-BINDING PROTEIN"/>
    <property type="match status" value="1"/>
</dbReference>
<reference evidence="4 5" key="1">
    <citation type="submission" date="2016-12" db="EMBL/GenBank/DDBJ databases">
        <title>Isolation and genomic insights into novel planktonic Zetaproteobacteria from stratified waters of the Chesapeake Bay.</title>
        <authorList>
            <person name="McAllister S.M."/>
            <person name="Kato S."/>
            <person name="Chan C.S."/>
            <person name="Chiu B.K."/>
            <person name="Field E.K."/>
        </authorList>
    </citation>
    <scope>NUCLEOTIDE SEQUENCE [LARGE SCALE GENOMIC DNA]</scope>
    <source>
        <strain evidence="4 5">CP-5</strain>
    </source>
</reference>
<feature type="domain" description="Leucine-binding protein" evidence="3">
    <location>
        <begin position="275"/>
        <end position="636"/>
    </location>
</feature>
<dbReference type="InterPro" id="IPR051010">
    <property type="entry name" value="BCAA_transport"/>
</dbReference>
<dbReference type="EMBL" id="CP018799">
    <property type="protein sequence ID" value="ATX80370.1"/>
    <property type="molecule type" value="Genomic_DNA"/>
</dbReference>
<evidence type="ECO:0000313" key="4">
    <source>
        <dbReference type="EMBL" id="ATX80370.1"/>
    </source>
</evidence>
<evidence type="ECO:0000256" key="2">
    <source>
        <dbReference type="ARBA" id="ARBA00022729"/>
    </source>
</evidence>
<evidence type="ECO:0000259" key="3">
    <source>
        <dbReference type="Pfam" id="PF13458"/>
    </source>
</evidence>
<protein>
    <submittedName>
        <fullName evidence="4">ABC-type branched-chain amino acid transport system, substrate-binding protein</fullName>
    </submittedName>
</protein>
<dbReference type="RefSeq" id="WP_100278144.1">
    <property type="nucleotide sequence ID" value="NZ_CP018799.1"/>
</dbReference>
<comment type="similarity">
    <text evidence="1">Belongs to the leucine-binding protein family.</text>
</comment>
<proteinExistence type="inferred from homology"/>
<dbReference type="InterPro" id="IPR028082">
    <property type="entry name" value="Peripla_BP_I"/>
</dbReference>
<dbReference type="AlphaFoldDB" id="A0A2K8KZB8"/>
<dbReference type="OrthoDB" id="9783240at2"/>
<gene>
    <name evidence="4" type="ORF">Ga0123461_1964</name>
</gene>
<dbReference type="InterPro" id="IPR028081">
    <property type="entry name" value="Leu-bd"/>
</dbReference>